<feature type="region of interest" description="Disordered" evidence="1">
    <location>
        <begin position="113"/>
        <end position="185"/>
    </location>
</feature>
<evidence type="ECO:0000256" key="1">
    <source>
        <dbReference type="SAM" id="MobiDB-lite"/>
    </source>
</evidence>
<keyword evidence="2" id="KW-0472">Membrane</keyword>
<feature type="compositionally biased region" description="Polar residues" evidence="1">
    <location>
        <begin position="128"/>
        <end position="141"/>
    </location>
</feature>
<evidence type="ECO:0000313" key="3">
    <source>
        <dbReference type="EMBL" id="TKR62522.1"/>
    </source>
</evidence>
<feature type="transmembrane region" description="Helical" evidence="2">
    <location>
        <begin position="20"/>
        <end position="42"/>
    </location>
</feature>
<gene>
    <name evidence="3" type="ORF">L596_026464</name>
</gene>
<keyword evidence="2" id="KW-1133">Transmembrane helix</keyword>
<organism evidence="3 4">
    <name type="scientific">Steinernema carpocapsae</name>
    <name type="common">Entomopathogenic nematode</name>
    <dbReference type="NCBI Taxonomy" id="34508"/>
    <lineage>
        <taxon>Eukaryota</taxon>
        <taxon>Metazoa</taxon>
        <taxon>Ecdysozoa</taxon>
        <taxon>Nematoda</taxon>
        <taxon>Chromadorea</taxon>
        <taxon>Rhabditida</taxon>
        <taxon>Tylenchina</taxon>
        <taxon>Panagrolaimomorpha</taxon>
        <taxon>Strongyloidoidea</taxon>
        <taxon>Steinernematidae</taxon>
        <taxon>Steinernema</taxon>
    </lineage>
</organism>
<evidence type="ECO:0000256" key="2">
    <source>
        <dbReference type="SAM" id="Phobius"/>
    </source>
</evidence>
<proteinExistence type="predicted"/>
<keyword evidence="2" id="KW-0812">Transmembrane</keyword>
<dbReference type="EMBL" id="AZBU02000010">
    <property type="protein sequence ID" value="TKR62522.1"/>
    <property type="molecule type" value="Genomic_DNA"/>
</dbReference>
<protein>
    <submittedName>
        <fullName evidence="3">Uncharacterized protein</fullName>
    </submittedName>
</protein>
<keyword evidence="4" id="KW-1185">Reference proteome</keyword>
<reference evidence="3 4" key="1">
    <citation type="journal article" date="2015" name="Genome Biol.">
        <title>Comparative genomics of Steinernema reveals deeply conserved gene regulatory networks.</title>
        <authorList>
            <person name="Dillman A.R."/>
            <person name="Macchietto M."/>
            <person name="Porter C.F."/>
            <person name="Rogers A."/>
            <person name="Williams B."/>
            <person name="Antoshechkin I."/>
            <person name="Lee M.M."/>
            <person name="Goodwin Z."/>
            <person name="Lu X."/>
            <person name="Lewis E.E."/>
            <person name="Goodrich-Blair H."/>
            <person name="Stock S.P."/>
            <person name="Adams B.J."/>
            <person name="Sternberg P.W."/>
            <person name="Mortazavi A."/>
        </authorList>
    </citation>
    <scope>NUCLEOTIDE SEQUENCE [LARGE SCALE GENOMIC DNA]</scope>
    <source>
        <strain evidence="3 4">ALL</strain>
    </source>
</reference>
<evidence type="ECO:0000313" key="4">
    <source>
        <dbReference type="Proteomes" id="UP000298663"/>
    </source>
</evidence>
<name>A0A4U5M1K9_STECR</name>
<accession>A0A4U5M1K9</accession>
<dbReference type="AlphaFoldDB" id="A0A4U5M1K9"/>
<reference evidence="3 4" key="2">
    <citation type="journal article" date="2019" name="G3 (Bethesda)">
        <title>Hybrid Assembly of the Genome of the Entomopathogenic Nematode Steinernema carpocapsae Identifies the X-Chromosome.</title>
        <authorList>
            <person name="Serra L."/>
            <person name="Macchietto M."/>
            <person name="Macias-Munoz A."/>
            <person name="McGill C.J."/>
            <person name="Rodriguez I.M."/>
            <person name="Rodriguez B."/>
            <person name="Murad R."/>
            <person name="Mortazavi A."/>
        </authorList>
    </citation>
    <scope>NUCLEOTIDE SEQUENCE [LARGE SCALE GENOMIC DNA]</scope>
    <source>
        <strain evidence="3 4">ALL</strain>
    </source>
</reference>
<comment type="caution">
    <text evidence="3">The sequence shown here is derived from an EMBL/GenBank/DDBJ whole genome shotgun (WGS) entry which is preliminary data.</text>
</comment>
<feature type="compositionally biased region" description="Basic and acidic residues" evidence="1">
    <location>
        <begin position="174"/>
        <end position="185"/>
    </location>
</feature>
<sequence>MTGGISGIRFSYLYGSDDPTFLLFLCGFALFDFVVLMAVIISRICETNYREKYDACRKTQRVRKLDRVDLEKKFPSEAARFKGLAPILHVDGCTEHQGAHITYITEVEREKLLNGDNDDEPTPHNRSKTSQGNSFEQQGNKKLSAADNVEQGDADDAEQNMAEAMARLAYMQEQQKKQAEEKAKK</sequence>
<dbReference type="Proteomes" id="UP000298663">
    <property type="component" value="Unassembled WGS sequence"/>
</dbReference>